<dbReference type="Proteomes" id="UP000188354">
    <property type="component" value="Chromosome LG07"/>
</dbReference>
<evidence type="ECO:0008006" key="3">
    <source>
        <dbReference type="Google" id="ProtNLM"/>
    </source>
</evidence>
<organism evidence="1 2">
    <name type="scientific">Lupinus angustifolius</name>
    <name type="common">Narrow-leaved blue lupine</name>
    <dbReference type="NCBI Taxonomy" id="3871"/>
    <lineage>
        <taxon>Eukaryota</taxon>
        <taxon>Viridiplantae</taxon>
        <taxon>Streptophyta</taxon>
        <taxon>Embryophyta</taxon>
        <taxon>Tracheophyta</taxon>
        <taxon>Spermatophyta</taxon>
        <taxon>Magnoliopsida</taxon>
        <taxon>eudicotyledons</taxon>
        <taxon>Gunneridae</taxon>
        <taxon>Pentapetalae</taxon>
        <taxon>rosids</taxon>
        <taxon>fabids</taxon>
        <taxon>Fabales</taxon>
        <taxon>Fabaceae</taxon>
        <taxon>Papilionoideae</taxon>
        <taxon>50 kb inversion clade</taxon>
        <taxon>genistoids sensu lato</taxon>
        <taxon>core genistoids</taxon>
        <taxon>Genisteae</taxon>
        <taxon>Lupinus</taxon>
    </lineage>
</organism>
<proteinExistence type="predicted"/>
<dbReference type="EMBL" id="CM007367">
    <property type="protein sequence ID" value="OIW07525.1"/>
    <property type="molecule type" value="Genomic_DNA"/>
</dbReference>
<dbReference type="Gramene" id="OIW07525">
    <property type="protein sequence ID" value="OIW07525"/>
    <property type="gene ID" value="TanjilG_14471"/>
</dbReference>
<accession>A0A1J7I0E3</accession>
<name>A0A1J7I0E3_LUPAN</name>
<sequence length="668" mass="74573">MKASGIGEQFQLSLKLMVHQETNKVLFAEVGKDFVDVLISFLTLPLGTIARLVAKDCDMGPLKIASLSSLYESVSNLGDEYMWKDTCKKMLLQPRNPMEDYCRSLKLNVDDTDPTKYYVCKNFLECQRAPFVMCSTFKNKACSCGNLLEKQISPKNCISFDGFVKNSSCFMVTDDLCLLPMSLDAMFSIIKKMGIEDMSSLKEIVVDVTKNKLIDLLKCLLVSKTPFTDVFLRKKPCLQKPDCKIVCPSDSSEEQCTPVKVKLMYQKSDGKIVCAQGKEDFANFLLSILTFPLGAVVRLLQGNSSMGSVDGLYKSVVDLNEDLFNTKEVKAKLVDLGLAPQFKLCDQVIPISEIKAPEYYCVSKSSKSRITELYLTSGNLNNPHDLYRTFNYLDMVDPISQNESTKGFVREAIVYVATDNLVVSPISSISAISLINSMNTTLGDIEEKEFNIGLREEASGIVEKDQLSLKLMVHKETNKVLFAEVGKDFVDVLISFLTLPLGTIDRLVAKQSDMGPIRIASVSSLYESVEELYDDYMLTDSCMVMLLHPKNPMEDYCRSLKLNVDDTDPTNYYVCNNLLQCQNGGSVMCSTFKSKKCSCGKLLGNQIFLKGYDSFEGFVKENSCFLVTDDLCILPMSLDTMVSIIKKMGIEDISTLKEIEVGVTKNKV</sequence>
<gene>
    <name evidence="1" type="ORF">TanjilG_14471</name>
</gene>
<protein>
    <recommendedName>
        <fullName evidence="3">DUF674 family protein</fullName>
    </recommendedName>
</protein>
<evidence type="ECO:0000313" key="2">
    <source>
        <dbReference type="Proteomes" id="UP000188354"/>
    </source>
</evidence>
<dbReference type="Pfam" id="PF05056">
    <property type="entry name" value="DUF674"/>
    <property type="match status" value="2"/>
</dbReference>
<evidence type="ECO:0000313" key="1">
    <source>
        <dbReference type="EMBL" id="OIW07525.1"/>
    </source>
</evidence>
<dbReference type="PANTHER" id="PTHR33103:SF43">
    <property type="entry name" value="DUF674 FAMILY PROTEIN"/>
    <property type="match status" value="1"/>
</dbReference>
<keyword evidence="2" id="KW-1185">Reference proteome</keyword>
<dbReference type="InterPro" id="IPR007750">
    <property type="entry name" value="DUF674"/>
</dbReference>
<reference evidence="1 2" key="1">
    <citation type="journal article" date="2017" name="Plant Biotechnol. J.">
        <title>A comprehensive draft genome sequence for lupin (Lupinus angustifolius), an emerging health food: insights into plant-microbe interactions and legume evolution.</title>
        <authorList>
            <person name="Hane J.K."/>
            <person name="Ming Y."/>
            <person name="Kamphuis L.G."/>
            <person name="Nelson M.N."/>
            <person name="Garg G."/>
            <person name="Atkins C.A."/>
            <person name="Bayer P.E."/>
            <person name="Bravo A."/>
            <person name="Bringans S."/>
            <person name="Cannon S."/>
            <person name="Edwards D."/>
            <person name="Foley R."/>
            <person name="Gao L.L."/>
            <person name="Harrison M.J."/>
            <person name="Huang W."/>
            <person name="Hurgobin B."/>
            <person name="Li S."/>
            <person name="Liu C.W."/>
            <person name="McGrath A."/>
            <person name="Morahan G."/>
            <person name="Murray J."/>
            <person name="Weller J."/>
            <person name="Jian J."/>
            <person name="Singh K.B."/>
        </authorList>
    </citation>
    <scope>NUCLEOTIDE SEQUENCE [LARGE SCALE GENOMIC DNA]</scope>
    <source>
        <strain evidence="2">cv. Tanjil</strain>
        <tissue evidence="1">Whole plant</tissue>
    </source>
</reference>
<dbReference type="OMA" id="CEDWNCK"/>
<dbReference type="PANTHER" id="PTHR33103">
    <property type="entry name" value="OS01G0153900 PROTEIN"/>
    <property type="match status" value="1"/>
</dbReference>
<dbReference type="AlphaFoldDB" id="A0A1J7I0E3"/>